<proteinExistence type="predicted"/>
<dbReference type="GO" id="GO:0016705">
    <property type="term" value="F:oxidoreductase activity, acting on paired donors, with incorporation or reduction of molecular oxygen"/>
    <property type="evidence" value="ECO:0007669"/>
    <property type="project" value="InterPro"/>
</dbReference>
<comment type="caution">
    <text evidence="1">The sequence shown here is derived from an EMBL/GenBank/DDBJ whole genome shotgun (WGS) entry which is preliminary data.</text>
</comment>
<reference evidence="1" key="1">
    <citation type="journal article" date="2015" name="Nature">
        <title>Complex archaea that bridge the gap between prokaryotes and eukaryotes.</title>
        <authorList>
            <person name="Spang A."/>
            <person name="Saw J.H."/>
            <person name="Jorgensen S.L."/>
            <person name="Zaremba-Niedzwiedzka K."/>
            <person name="Martijn J."/>
            <person name="Lind A.E."/>
            <person name="van Eijk R."/>
            <person name="Schleper C."/>
            <person name="Guy L."/>
            <person name="Ettema T.J."/>
        </authorList>
    </citation>
    <scope>NUCLEOTIDE SEQUENCE</scope>
</reference>
<organism evidence="1">
    <name type="scientific">marine sediment metagenome</name>
    <dbReference type="NCBI Taxonomy" id="412755"/>
    <lineage>
        <taxon>unclassified sequences</taxon>
        <taxon>metagenomes</taxon>
        <taxon>ecological metagenomes</taxon>
    </lineage>
</organism>
<dbReference type="GO" id="GO:0020037">
    <property type="term" value="F:heme binding"/>
    <property type="evidence" value="ECO:0007669"/>
    <property type="project" value="InterPro"/>
</dbReference>
<sequence length="119" mass="12399">MQSVLGDRPCTGEDVDDLPLIRMIVDEALRLYPAAGIISRTAVEVPFDATVAEIQTALEDLGSINGPANVNVTGNTQGPWTATFTGTLSGQDLAEIELDSRGLTQVVGSATIWSPATAA</sequence>
<dbReference type="GO" id="GO:0005506">
    <property type="term" value="F:iron ion binding"/>
    <property type="evidence" value="ECO:0007669"/>
    <property type="project" value="InterPro"/>
</dbReference>
<name>A0A0F9HR57_9ZZZZ</name>
<evidence type="ECO:0000313" key="1">
    <source>
        <dbReference type="EMBL" id="KKM17831.1"/>
    </source>
</evidence>
<gene>
    <name evidence="1" type="ORF">LCGC14_1671780</name>
</gene>
<dbReference type="Gene3D" id="1.10.630.10">
    <property type="entry name" value="Cytochrome P450"/>
    <property type="match status" value="1"/>
</dbReference>
<dbReference type="InterPro" id="IPR036396">
    <property type="entry name" value="Cyt_P450_sf"/>
</dbReference>
<protein>
    <submittedName>
        <fullName evidence="1">Uncharacterized protein</fullName>
    </submittedName>
</protein>
<dbReference type="GO" id="GO:0004497">
    <property type="term" value="F:monooxygenase activity"/>
    <property type="evidence" value="ECO:0007669"/>
    <property type="project" value="InterPro"/>
</dbReference>
<dbReference type="EMBL" id="LAZR01014360">
    <property type="protein sequence ID" value="KKM17831.1"/>
    <property type="molecule type" value="Genomic_DNA"/>
</dbReference>
<dbReference type="AlphaFoldDB" id="A0A0F9HR57"/>
<accession>A0A0F9HR57</accession>
<dbReference type="SUPFAM" id="SSF48264">
    <property type="entry name" value="Cytochrome P450"/>
    <property type="match status" value="1"/>
</dbReference>